<reference evidence="21" key="1">
    <citation type="submission" date="2005-08" db="EMBL/GenBank/DDBJ databases">
        <title>Complete sequence of Chlorobium chlorochromatii CaD3.</title>
        <authorList>
            <person name="Copeland A."/>
            <person name="Lucas S."/>
            <person name="Lapidus A."/>
            <person name="Barry K."/>
            <person name="Detter J.C."/>
            <person name="Glavina T."/>
            <person name="Hammon N."/>
            <person name="Israni S."/>
            <person name="Pitluck S."/>
            <person name="Bryant D."/>
            <person name="Schmutz J."/>
            <person name="Larimer F."/>
            <person name="Land M."/>
            <person name="Kyrpides N."/>
            <person name="Ivanova N."/>
            <person name="Richardson P."/>
        </authorList>
    </citation>
    <scope>NUCLEOTIDE SEQUENCE [LARGE SCALE GENOMIC DNA]</scope>
    <source>
        <strain evidence="21">CaD3</strain>
    </source>
</reference>
<keyword evidence="13 19" id="KW-0573">Peptidoglycan synthesis</keyword>
<evidence type="ECO:0000256" key="13">
    <source>
        <dbReference type="ARBA" id="ARBA00022984"/>
    </source>
</evidence>
<dbReference type="AlphaFoldDB" id="Q3AQN8"/>
<dbReference type="PROSITE" id="PS51387">
    <property type="entry name" value="FAD_PCMH"/>
    <property type="match status" value="1"/>
</dbReference>
<comment type="catalytic activity">
    <reaction evidence="18 19">
        <text>UDP-N-acetyl-alpha-D-muramate + NADP(+) = UDP-N-acetyl-3-O-(1-carboxyvinyl)-alpha-D-glucosamine + NADPH + H(+)</text>
        <dbReference type="Rhea" id="RHEA:12248"/>
        <dbReference type="ChEBI" id="CHEBI:15378"/>
        <dbReference type="ChEBI" id="CHEBI:57783"/>
        <dbReference type="ChEBI" id="CHEBI:58349"/>
        <dbReference type="ChEBI" id="CHEBI:68483"/>
        <dbReference type="ChEBI" id="CHEBI:70757"/>
        <dbReference type="EC" id="1.3.1.98"/>
    </reaction>
</comment>
<feature type="active site" description="Proton donor" evidence="19">
    <location>
        <position position="228"/>
    </location>
</feature>
<dbReference type="KEGG" id="cch:Cag_1430"/>
<dbReference type="Gene3D" id="3.90.78.10">
    <property type="entry name" value="UDP-N-acetylenolpyruvoylglucosamine reductase, C-terminal domain"/>
    <property type="match status" value="1"/>
</dbReference>
<evidence type="ECO:0000256" key="19">
    <source>
        <dbReference type="HAMAP-Rule" id="MF_00037"/>
    </source>
</evidence>
<dbReference type="Gene3D" id="3.30.465.10">
    <property type="match status" value="1"/>
</dbReference>
<comment type="cofactor">
    <cofactor evidence="1 19">
        <name>FAD</name>
        <dbReference type="ChEBI" id="CHEBI:57692"/>
    </cofactor>
</comment>
<evidence type="ECO:0000256" key="9">
    <source>
        <dbReference type="ARBA" id="ARBA00022630"/>
    </source>
</evidence>
<name>Q3AQN8_CHLCH</name>
<keyword evidence="12 19" id="KW-0133">Cell shape</keyword>
<keyword evidence="8 19" id="KW-0132">Cell division</keyword>
<evidence type="ECO:0000256" key="6">
    <source>
        <dbReference type="ARBA" id="ARBA00015188"/>
    </source>
</evidence>
<dbReference type="SUPFAM" id="SSF56176">
    <property type="entry name" value="FAD-binding/transporter-associated domain-like"/>
    <property type="match status" value="1"/>
</dbReference>
<evidence type="ECO:0000256" key="1">
    <source>
        <dbReference type="ARBA" id="ARBA00001974"/>
    </source>
</evidence>
<comment type="function">
    <text evidence="2 19">Cell wall formation.</text>
</comment>
<evidence type="ECO:0000256" key="11">
    <source>
        <dbReference type="ARBA" id="ARBA00022857"/>
    </source>
</evidence>
<keyword evidence="11 19" id="KW-0521">NADP</keyword>
<evidence type="ECO:0000256" key="12">
    <source>
        <dbReference type="ARBA" id="ARBA00022960"/>
    </source>
</evidence>
<dbReference type="GO" id="GO:0051301">
    <property type="term" value="P:cell division"/>
    <property type="evidence" value="ECO:0007669"/>
    <property type="project" value="UniProtKB-KW"/>
</dbReference>
<dbReference type="OrthoDB" id="9804753at2"/>
<evidence type="ECO:0000256" key="16">
    <source>
        <dbReference type="ARBA" id="ARBA00023316"/>
    </source>
</evidence>
<dbReference type="HOGENOM" id="CLU_502229_0_0_10"/>
<evidence type="ECO:0000256" key="5">
    <source>
        <dbReference type="ARBA" id="ARBA00012518"/>
    </source>
</evidence>
<evidence type="ECO:0000313" key="21">
    <source>
        <dbReference type="EMBL" id="ABB28687.1"/>
    </source>
</evidence>
<evidence type="ECO:0000256" key="15">
    <source>
        <dbReference type="ARBA" id="ARBA00023306"/>
    </source>
</evidence>
<dbReference type="GO" id="GO:0008360">
    <property type="term" value="P:regulation of cell shape"/>
    <property type="evidence" value="ECO:0007669"/>
    <property type="project" value="UniProtKB-KW"/>
</dbReference>
<dbReference type="GO" id="GO:0008762">
    <property type="term" value="F:UDP-N-acetylmuramate dehydrogenase activity"/>
    <property type="evidence" value="ECO:0007669"/>
    <property type="project" value="UniProtKB-UniRule"/>
</dbReference>
<dbReference type="InterPro" id="IPR016169">
    <property type="entry name" value="FAD-bd_PCMH_sub2"/>
</dbReference>
<evidence type="ECO:0000256" key="3">
    <source>
        <dbReference type="ARBA" id="ARBA00004496"/>
    </source>
</evidence>
<keyword evidence="15 19" id="KW-0131">Cell cycle</keyword>
<dbReference type="InterPro" id="IPR016167">
    <property type="entry name" value="FAD-bd_PCMH_sub1"/>
</dbReference>
<evidence type="ECO:0000256" key="2">
    <source>
        <dbReference type="ARBA" id="ARBA00003921"/>
    </source>
</evidence>
<evidence type="ECO:0000259" key="20">
    <source>
        <dbReference type="PROSITE" id="PS51387"/>
    </source>
</evidence>
<feature type="domain" description="FAD-binding PCMH-type" evidence="20">
    <location>
        <begin position="32"/>
        <end position="198"/>
    </location>
</feature>
<dbReference type="HAMAP" id="MF_00037">
    <property type="entry name" value="MurB"/>
    <property type="match status" value="1"/>
</dbReference>
<comment type="pathway">
    <text evidence="4 19">Cell wall biogenesis; peptidoglycan biosynthesis.</text>
</comment>
<evidence type="ECO:0000256" key="10">
    <source>
        <dbReference type="ARBA" id="ARBA00022827"/>
    </source>
</evidence>
<dbReference type="InterPro" id="IPR003170">
    <property type="entry name" value="MurB"/>
</dbReference>
<organism evidence="21">
    <name type="scientific">Chlorobium chlorochromatii (strain CaD3)</name>
    <dbReference type="NCBI Taxonomy" id="340177"/>
    <lineage>
        <taxon>Bacteria</taxon>
        <taxon>Pseudomonadati</taxon>
        <taxon>Chlorobiota</taxon>
        <taxon>Chlorobiia</taxon>
        <taxon>Chlorobiales</taxon>
        <taxon>Chlorobiaceae</taxon>
        <taxon>Chlorobium/Pelodictyon group</taxon>
        <taxon>Chlorobium</taxon>
    </lineage>
</organism>
<protein>
    <recommendedName>
        <fullName evidence="6 19">UDP-N-acetylenolpyruvoylglucosamine reductase</fullName>
        <ecNumber evidence="5 19">1.3.1.98</ecNumber>
    </recommendedName>
    <alternativeName>
        <fullName evidence="17 19">UDP-N-acetylmuramate dehydrogenase</fullName>
    </alternativeName>
</protein>
<dbReference type="InterPro" id="IPR036635">
    <property type="entry name" value="MurB_C_sf"/>
</dbReference>
<dbReference type="InterPro" id="IPR006094">
    <property type="entry name" value="Oxid_FAD_bind_N"/>
</dbReference>
<keyword evidence="9 19" id="KW-0285">Flavoprotein</keyword>
<dbReference type="PANTHER" id="PTHR21071:SF4">
    <property type="entry name" value="UDP-N-ACETYLENOLPYRUVOYLGLUCOSAMINE REDUCTASE"/>
    <property type="match status" value="1"/>
</dbReference>
<proteinExistence type="inferred from homology"/>
<dbReference type="Gene3D" id="2.60.40.1190">
    <property type="match status" value="1"/>
</dbReference>
<keyword evidence="7 19" id="KW-0963">Cytoplasm</keyword>
<dbReference type="InterPro" id="IPR036318">
    <property type="entry name" value="FAD-bd_PCMH-like_sf"/>
</dbReference>
<keyword evidence="10 19" id="KW-0274">FAD</keyword>
<dbReference type="EMBL" id="CP000108">
    <property type="protein sequence ID" value="ABB28687.1"/>
    <property type="molecule type" value="Genomic_DNA"/>
</dbReference>
<dbReference type="NCBIfam" id="TIGR00179">
    <property type="entry name" value="murB"/>
    <property type="match status" value="1"/>
</dbReference>
<feature type="active site" evidence="19">
    <location>
        <position position="300"/>
    </location>
</feature>
<gene>
    <name evidence="19" type="primary">murB</name>
    <name evidence="21" type="ordered locus">Cag_1430</name>
</gene>
<accession>Q3AQN8</accession>
<dbReference type="EC" id="1.3.1.98" evidence="5 19"/>
<dbReference type="eggNOG" id="COG0812">
    <property type="taxonomic scope" value="Bacteria"/>
</dbReference>
<dbReference type="Gene3D" id="3.30.43.10">
    <property type="entry name" value="Uridine Diphospho-n-acetylenolpyruvylglucosamine Reductase, domain 2"/>
    <property type="match status" value="1"/>
</dbReference>
<keyword evidence="14 19" id="KW-0560">Oxidoreductase</keyword>
<dbReference type="GO" id="GO:0071555">
    <property type="term" value="P:cell wall organization"/>
    <property type="evidence" value="ECO:0007669"/>
    <property type="project" value="UniProtKB-KW"/>
</dbReference>
<comment type="subcellular location">
    <subcellularLocation>
        <location evidence="3 19">Cytoplasm</location>
    </subcellularLocation>
</comment>
<evidence type="ECO:0000256" key="4">
    <source>
        <dbReference type="ARBA" id="ARBA00004752"/>
    </source>
</evidence>
<evidence type="ECO:0000256" key="18">
    <source>
        <dbReference type="ARBA" id="ARBA00048914"/>
    </source>
</evidence>
<evidence type="ECO:0000256" key="7">
    <source>
        <dbReference type="ARBA" id="ARBA00022490"/>
    </source>
</evidence>
<dbReference type="GO" id="GO:0005829">
    <property type="term" value="C:cytosol"/>
    <property type="evidence" value="ECO:0007669"/>
    <property type="project" value="TreeGrafter"/>
</dbReference>
<dbReference type="InterPro" id="IPR011601">
    <property type="entry name" value="MurB_C"/>
</dbReference>
<evidence type="ECO:0000256" key="8">
    <source>
        <dbReference type="ARBA" id="ARBA00022618"/>
    </source>
</evidence>
<dbReference type="GO" id="GO:0071949">
    <property type="term" value="F:FAD binding"/>
    <property type="evidence" value="ECO:0007669"/>
    <property type="project" value="InterPro"/>
</dbReference>
<dbReference type="InterPro" id="IPR016166">
    <property type="entry name" value="FAD-bd_PCMH"/>
</dbReference>
<dbReference type="SUPFAM" id="SSF56194">
    <property type="entry name" value="Uridine diphospho-N-Acetylenolpyruvylglucosamine reductase, MurB, C-terminal domain"/>
    <property type="match status" value="1"/>
</dbReference>
<comment type="similarity">
    <text evidence="19">Belongs to the MurB family.</text>
</comment>
<evidence type="ECO:0000256" key="17">
    <source>
        <dbReference type="ARBA" id="ARBA00031026"/>
    </source>
</evidence>
<dbReference type="PANTHER" id="PTHR21071">
    <property type="entry name" value="UDP-N-ACETYLENOLPYRUVOYLGLUCOSAMINE REDUCTASE"/>
    <property type="match status" value="1"/>
</dbReference>
<evidence type="ECO:0000256" key="14">
    <source>
        <dbReference type="ARBA" id="ARBA00023002"/>
    </source>
</evidence>
<dbReference type="Pfam" id="PF01565">
    <property type="entry name" value="FAD_binding_4"/>
    <property type="match status" value="1"/>
</dbReference>
<dbReference type="STRING" id="340177.Cag_1430"/>
<dbReference type="Pfam" id="PF02873">
    <property type="entry name" value="MurB_C"/>
    <property type="match status" value="1"/>
</dbReference>
<keyword evidence="16 19" id="KW-0961">Cell wall biogenesis/degradation</keyword>
<sequence length="549" mass="60147">MTPTKHQAATWYSNVSCQITTNVALAERTNYCIGGVARYVATPTSLAELSALLYAVQQERLPLALMGGSTNSLFSDEDFEGVVLSLEQMAQMVWLSDDELFCEAGVENSDIAQALFEVGKSGGEWLYRLPGQIGATVRMNARCFGGEISAITRAVLTMSLSGELQWQEPTEIFQGYKQTSLMGSSAIVVGVVLRFTESAPPTAIRAEMEHYEGERLARHHFDYPSCGSTFKNNYSAGRSSGVIFDELGFRGVREGGAMVSEHHANFIFNYENATAGDVLKLAAQMRHAALERADIALDLEVECIGRFERGLLEACGVPSVTNAHNSSKAWAGMLWLPNEFATTTSVAPIAEPSYPRQLMRGALMGYARFDREFPTGVMVEVEQLCARSEAATNPSAPFMRWRTYAAPDSSLFTLKAPEPAAFTDGLWRYGVSELFISSVTDGGYLEFEMTPNGHWVALRFSTPRQRAAGYETLSAALWQGNITVQQGAGWFGMELSWELLAPFINAEGVIALQCAGSSGRGEFGLFPSWATPSTPTDFHQPQQFYPIRL</sequence>
<dbReference type="UniPathway" id="UPA00219"/>
<dbReference type="CDD" id="cd09627">
    <property type="entry name" value="DOMON_murB_like"/>
    <property type="match status" value="1"/>
</dbReference>
<dbReference type="GO" id="GO:0009252">
    <property type="term" value="P:peptidoglycan biosynthetic process"/>
    <property type="evidence" value="ECO:0007669"/>
    <property type="project" value="UniProtKB-UniRule"/>
</dbReference>
<comment type="caution">
    <text evidence="19">Lacks conserved residue(s) required for the propagation of feature annotation.</text>
</comment>